<evidence type="ECO:0000256" key="3">
    <source>
        <dbReference type="PROSITE-ProRule" id="PRU00742"/>
    </source>
</evidence>
<comment type="caution">
    <text evidence="5">The sequence shown here is derived from an EMBL/GenBank/DDBJ whole genome shotgun (WGS) entry which is preliminary data.</text>
</comment>
<feature type="chain" id="PRO_5003852842" description="Agmatinase" evidence="4">
    <location>
        <begin position="17"/>
        <end position="328"/>
    </location>
</feature>
<dbReference type="InterPro" id="IPR006035">
    <property type="entry name" value="Ureohydrolase"/>
</dbReference>
<reference evidence="5 6" key="1">
    <citation type="journal article" date="2012" name="Eukaryot. Cell">
        <title>Genome sequence of the Trichosporon asahii environmental strain CBS 8904.</title>
        <authorList>
            <person name="Yang R.Y."/>
            <person name="Li H.T."/>
            <person name="Zhu H."/>
            <person name="Zhou G.P."/>
            <person name="Wang M."/>
            <person name="Wang L."/>
        </authorList>
    </citation>
    <scope>NUCLEOTIDE SEQUENCE [LARGE SCALE GENOMIC DNA]</scope>
    <source>
        <strain evidence="5 6">CBS 8904</strain>
    </source>
</reference>
<dbReference type="PROSITE" id="PS51409">
    <property type="entry name" value="ARGINASE_2"/>
    <property type="match status" value="1"/>
</dbReference>
<accession>K1WFA1</accession>
<name>K1WFA1_TRIAC</name>
<keyword evidence="6" id="KW-1185">Reference proteome</keyword>
<dbReference type="Pfam" id="PF00491">
    <property type="entry name" value="Arginase"/>
    <property type="match status" value="1"/>
</dbReference>
<sequence length="328" mass="35292">MRFLTLCTLLSSLVFAHSGQETFDQEPWHLTFSGIAGFMRLPFARCLEEPGKAFDLAILGMPFDSSSPQIDCNDVPISPYDPALAIDEMQTAYATLINRPVVNADGYTAQLAKDGREHPRILTLGGDHTIVLPILGALYDVYGPITVLHFDAHLDTWNGHELGGAHSEQHKVVSKAADRQSMNDLLHDEAVGFQVFTTDDIDDMGADGIAAALKKRLGKGPVYLSFDIDTIDPSMAPAIKRIIRALGDLNIVGADIVEVAPAYDTNAELTAMAASDLAQEFMALMIARKPNPAVKGGKLNPGLKAKAKVGTNERKKLLAVENVSGGSL</sequence>
<dbReference type="InterPro" id="IPR023696">
    <property type="entry name" value="Ureohydrolase_dom_sf"/>
</dbReference>
<dbReference type="Proteomes" id="UP000006757">
    <property type="component" value="Unassembled WGS sequence"/>
</dbReference>
<proteinExistence type="inferred from homology"/>
<gene>
    <name evidence="5" type="ORF">A1Q2_05411</name>
</gene>
<dbReference type="GO" id="GO:0008783">
    <property type="term" value="F:agmatinase activity"/>
    <property type="evidence" value="ECO:0007669"/>
    <property type="project" value="TreeGrafter"/>
</dbReference>
<dbReference type="eggNOG" id="KOG2964">
    <property type="taxonomic scope" value="Eukaryota"/>
</dbReference>
<keyword evidence="4" id="KW-0732">Signal</keyword>
<dbReference type="PANTHER" id="PTHR11358">
    <property type="entry name" value="ARGINASE/AGMATINASE"/>
    <property type="match status" value="1"/>
</dbReference>
<evidence type="ECO:0000256" key="1">
    <source>
        <dbReference type="ARBA" id="ARBA00022723"/>
    </source>
</evidence>
<dbReference type="OrthoDB" id="288726at2759"/>
<dbReference type="GO" id="GO:0033389">
    <property type="term" value="P:putrescine biosynthetic process from arginine, via agmatine"/>
    <property type="evidence" value="ECO:0007669"/>
    <property type="project" value="TreeGrafter"/>
</dbReference>
<protein>
    <recommendedName>
        <fullName evidence="7">Agmatinase</fullName>
    </recommendedName>
</protein>
<dbReference type="AlphaFoldDB" id="K1WFA1"/>
<evidence type="ECO:0000313" key="5">
    <source>
        <dbReference type="EMBL" id="EKD00234.1"/>
    </source>
</evidence>
<dbReference type="EMBL" id="AMBO01000345">
    <property type="protein sequence ID" value="EKD00234.1"/>
    <property type="molecule type" value="Genomic_DNA"/>
</dbReference>
<dbReference type="Gene3D" id="3.40.800.10">
    <property type="entry name" value="Ureohydrolase domain"/>
    <property type="match status" value="1"/>
</dbReference>
<keyword evidence="1" id="KW-0479">Metal-binding</keyword>
<comment type="similarity">
    <text evidence="3">Belongs to the arginase family.</text>
</comment>
<dbReference type="OMA" id="DQERITH"/>
<evidence type="ECO:0000256" key="4">
    <source>
        <dbReference type="SAM" id="SignalP"/>
    </source>
</evidence>
<dbReference type="InParanoid" id="K1WFA1"/>
<dbReference type="HOGENOM" id="CLU_039478_1_1_1"/>
<evidence type="ECO:0000256" key="2">
    <source>
        <dbReference type="ARBA" id="ARBA00022801"/>
    </source>
</evidence>
<dbReference type="PANTHER" id="PTHR11358:SF26">
    <property type="entry name" value="GUANIDINO ACID HYDROLASE, MITOCHONDRIAL"/>
    <property type="match status" value="1"/>
</dbReference>
<keyword evidence="2" id="KW-0378">Hydrolase</keyword>
<organism evidence="5 6">
    <name type="scientific">Trichosporon asahii var. asahii (strain CBS 8904)</name>
    <name type="common">Yeast</name>
    <dbReference type="NCBI Taxonomy" id="1220162"/>
    <lineage>
        <taxon>Eukaryota</taxon>
        <taxon>Fungi</taxon>
        <taxon>Dikarya</taxon>
        <taxon>Basidiomycota</taxon>
        <taxon>Agaricomycotina</taxon>
        <taxon>Tremellomycetes</taxon>
        <taxon>Trichosporonales</taxon>
        <taxon>Trichosporonaceae</taxon>
        <taxon>Trichosporon</taxon>
    </lineage>
</organism>
<feature type="signal peptide" evidence="4">
    <location>
        <begin position="1"/>
        <end position="16"/>
    </location>
</feature>
<dbReference type="GO" id="GO:0046872">
    <property type="term" value="F:metal ion binding"/>
    <property type="evidence" value="ECO:0007669"/>
    <property type="project" value="UniProtKB-KW"/>
</dbReference>
<evidence type="ECO:0008006" key="7">
    <source>
        <dbReference type="Google" id="ProtNLM"/>
    </source>
</evidence>
<dbReference type="FunCoup" id="K1WFA1">
    <property type="interactions" value="30"/>
</dbReference>
<evidence type="ECO:0000313" key="6">
    <source>
        <dbReference type="Proteomes" id="UP000006757"/>
    </source>
</evidence>
<dbReference type="SUPFAM" id="SSF52768">
    <property type="entry name" value="Arginase/deacetylase"/>
    <property type="match status" value="1"/>
</dbReference>
<dbReference type="STRING" id="1220162.K1WFA1"/>